<sequence>MSLRKKSLLGFSVLNVLMIAILFIDLANVTSLEWLSTILTIVGITITLSYTAYVHYKVIQPIKQLTEAAQGITAGHLDNVNIEVRDNSEISQLAQSFLEMKEQLQTMSQKIAHSSSDLSASIEELSASTNEITLAVEEVDQQMEKTSEGLKQAAESAYSSANAMQETVAGIERITVATQDVFDHAKDANDIAGNGAKILHVAKEQMQFISASTEKTSGLMQQLSSKMTDIKAMTDMITAITDQTNLLALNAAIEAARAGEHGKGFAVVAEEVRQLAEQSKHSATQIVDLVVGIESDTKQVASAVEDDLKNVQQGVYVIDEATTSFGTISQHVREMTGQLEDISTTAEQLASSANEVASSVTTIADDMGKLSNYTEVVLHSMDEQTASMQVVNHVTQDLTVQADNLQKLTNRFDYEKERF</sequence>
<dbReference type="GO" id="GO:0004888">
    <property type="term" value="F:transmembrane signaling receptor activity"/>
    <property type="evidence" value="ECO:0007669"/>
    <property type="project" value="InterPro"/>
</dbReference>
<dbReference type="RefSeq" id="WP_274797043.1">
    <property type="nucleotide sequence ID" value="NZ_CP113527.1"/>
</dbReference>
<evidence type="ECO:0000256" key="6">
    <source>
        <dbReference type="PROSITE-ProRule" id="PRU00284"/>
    </source>
</evidence>
<evidence type="ECO:0000259" key="8">
    <source>
        <dbReference type="PROSITE" id="PS50111"/>
    </source>
</evidence>
<feature type="domain" description="Methyl-accepting transducer" evidence="8">
    <location>
        <begin position="128"/>
        <end position="364"/>
    </location>
</feature>
<keyword evidence="4 6" id="KW-0807">Transducer</keyword>
<accession>A0AAJ5RQS3</accession>
<comment type="similarity">
    <text evidence="5">Belongs to the methyl-accepting chemotaxis (MCP) protein family.</text>
</comment>
<dbReference type="InterPro" id="IPR004090">
    <property type="entry name" value="Chemotax_Me-accpt_rcpt"/>
</dbReference>
<dbReference type="GO" id="GO:0005886">
    <property type="term" value="C:plasma membrane"/>
    <property type="evidence" value="ECO:0007669"/>
    <property type="project" value="UniProtKB-SubCell"/>
</dbReference>
<evidence type="ECO:0000256" key="3">
    <source>
        <dbReference type="ARBA" id="ARBA00023136"/>
    </source>
</evidence>
<evidence type="ECO:0000256" key="1">
    <source>
        <dbReference type="ARBA" id="ARBA00004236"/>
    </source>
</evidence>
<evidence type="ECO:0000259" key="9">
    <source>
        <dbReference type="PROSITE" id="PS50885"/>
    </source>
</evidence>
<dbReference type="EMBL" id="CP113527">
    <property type="protein sequence ID" value="WDV08827.1"/>
    <property type="molecule type" value="Genomic_DNA"/>
</dbReference>
<keyword evidence="3 7" id="KW-0472">Membrane</keyword>
<reference evidence="10" key="1">
    <citation type="submission" date="2022-11" db="EMBL/GenBank/DDBJ databases">
        <title>Lysinibacillus irui.</title>
        <authorList>
            <person name="Akintayo S.O."/>
        </authorList>
    </citation>
    <scope>NUCLEOTIDE SEQUENCE</scope>
    <source>
        <strain evidence="10">IRB4-01</strain>
    </source>
</reference>
<gene>
    <name evidence="10" type="ORF">OU989_10255</name>
</gene>
<feature type="domain" description="HAMP" evidence="9">
    <location>
        <begin position="56"/>
        <end position="109"/>
    </location>
</feature>
<dbReference type="Gene3D" id="1.10.287.950">
    <property type="entry name" value="Methyl-accepting chemotaxis protein"/>
    <property type="match status" value="1"/>
</dbReference>
<dbReference type="InterPro" id="IPR004089">
    <property type="entry name" value="MCPsignal_dom"/>
</dbReference>
<organism evidence="10 11">
    <name type="scientific">Lysinibacillus irui</name>
    <dbReference type="NCBI Taxonomy" id="2998077"/>
    <lineage>
        <taxon>Bacteria</taxon>
        <taxon>Bacillati</taxon>
        <taxon>Bacillota</taxon>
        <taxon>Bacilli</taxon>
        <taxon>Bacillales</taxon>
        <taxon>Bacillaceae</taxon>
        <taxon>Lysinibacillus</taxon>
    </lineage>
</organism>
<dbReference type="Proteomes" id="UP001219585">
    <property type="component" value="Chromosome"/>
</dbReference>
<proteinExistence type="inferred from homology"/>
<dbReference type="PANTHER" id="PTHR32089">
    <property type="entry name" value="METHYL-ACCEPTING CHEMOTAXIS PROTEIN MCPB"/>
    <property type="match status" value="1"/>
</dbReference>
<dbReference type="PRINTS" id="PR00260">
    <property type="entry name" value="CHEMTRNSDUCR"/>
</dbReference>
<dbReference type="PANTHER" id="PTHR32089:SF112">
    <property type="entry name" value="LYSOZYME-LIKE PROTEIN-RELATED"/>
    <property type="match status" value="1"/>
</dbReference>
<dbReference type="InterPro" id="IPR003660">
    <property type="entry name" value="HAMP_dom"/>
</dbReference>
<dbReference type="SUPFAM" id="SSF58104">
    <property type="entry name" value="Methyl-accepting chemotaxis protein (MCP) signaling domain"/>
    <property type="match status" value="1"/>
</dbReference>
<evidence type="ECO:0000256" key="4">
    <source>
        <dbReference type="ARBA" id="ARBA00023224"/>
    </source>
</evidence>
<keyword evidence="7" id="KW-0812">Transmembrane</keyword>
<dbReference type="GO" id="GO:0007165">
    <property type="term" value="P:signal transduction"/>
    <property type="evidence" value="ECO:0007669"/>
    <property type="project" value="UniProtKB-KW"/>
</dbReference>
<dbReference type="AlphaFoldDB" id="A0AAJ5RQS3"/>
<dbReference type="CDD" id="cd11386">
    <property type="entry name" value="MCP_signal"/>
    <property type="match status" value="1"/>
</dbReference>
<feature type="transmembrane region" description="Helical" evidence="7">
    <location>
        <begin position="7"/>
        <end position="28"/>
    </location>
</feature>
<evidence type="ECO:0000256" key="7">
    <source>
        <dbReference type="SAM" id="Phobius"/>
    </source>
</evidence>
<comment type="subcellular location">
    <subcellularLocation>
        <location evidence="1">Cell membrane</location>
    </subcellularLocation>
</comment>
<dbReference type="SMART" id="SM00283">
    <property type="entry name" value="MA"/>
    <property type="match status" value="1"/>
</dbReference>
<dbReference type="CDD" id="cd06225">
    <property type="entry name" value="HAMP"/>
    <property type="match status" value="1"/>
</dbReference>
<dbReference type="Gene3D" id="6.10.340.10">
    <property type="match status" value="1"/>
</dbReference>
<dbReference type="GO" id="GO:0006935">
    <property type="term" value="P:chemotaxis"/>
    <property type="evidence" value="ECO:0007669"/>
    <property type="project" value="InterPro"/>
</dbReference>
<feature type="transmembrane region" description="Helical" evidence="7">
    <location>
        <begin position="34"/>
        <end position="56"/>
    </location>
</feature>
<evidence type="ECO:0000256" key="2">
    <source>
        <dbReference type="ARBA" id="ARBA00022475"/>
    </source>
</evidence>
<dbReference type="PROSITE" id="PS50885">
    <property type="entry name" value="HAMP"/>
    <property type="match status" value="1"/>
</dbReference>
<dbReference type="Pfam" id="PF00672">
    <property type="entry name" value="HAMP"/>
    <property type="match status" value="1"/>
</dbReference>
<dbReference type="Pfam" id="PF00015">
    <property type="entry name" value="MCPsignal"/>
    <property type="match status" value="1"/>
</dbReference>
<dbReference type="PROSITE" id="PS50111">
    <property type="entry name" value="CHEMOTAXIS_TRANSDUC_2"/>
    <property type="match status" value="1"/>
</dbReference>
<evidence type="ECO:0000313" key="10">
    <source>
        <dbReference type="EMBL" id="WDV08827.1"/>
    </source>
</evidence>
<keyword evidence="2" id="KW-1003">Cell membrane</keyword>
<protein>
    <submittedName>
        <fullName evidence="10">Methyl-accepting chemotaxis protein</fullName>
    </submittedName>
</protein>
<name>A0AAJ5RQS3_9BACI</name>
<dbReference type="KEGG" id="liu:OU989_10255"/>
<keyword evidence="7" id="KW-1133">Transmembrane helix</keyword>
<dbReference type="SMART" id="SM00304">
    <property type="entry name" value="HAMP"/>
    <property type="match status" value="2"/>
</dbReference>
<evidence type="ECO:0000256" key="5">
    <source>
        <dbReference type="ARBA" id="ARBA00029447"/>
    </source>
</evidence>
<evidence type="ECO:0000313" key="11">
    <source>
        <dbReference type="Proteomes" id="UP001219585"/>
    </source>
</evidence>